<evidence type="ECO:0000313" key="2">
    <source>
        <dbReference type="Ensembl" id="ENSELUP00000094442.1"/>
    </source>
</evidence>
<dbReference type="KEGG" id="els:105022939"/>
<accession>A0AAY5L6T3</accession>
<feature type="transmembrane region" description="Helical" evidence="1">
    <location>
        <begin position="78"/>
        <end position="95"/>
    </location>
</feature>
<keyword evidence="3" id="KW-1185">Reference proteome</keyword>
<dbReference type="Ensembl" id="ENSELUT00000107960.1">
    <property type="protein sequence ID" value="ENSELUP00000094442.1"/>
    <property type="gene ID" value="ENSELUG00000035868.1"/>
</dbReference>
<reference evidence="2" key="2">
    <citation type="submission" date="2025-08" db="UniProtKB">
        <authorList>
            <consortium name="Ensembl"/>
        </authorList>
    </citation>
    <scope>IDENTIFICATION</scope>
</reference>
<dbReference type="PANTHER" id="PTHR34262">
    <property type="entry name" value="TRANSMEMBRANE PROTEIN 220"/>
    <property type="match status" value="1"/>
</dbReference>
<protein>
    <recommendedName>
        <fullName evidence="4">Transmembrane protein 220</fullName>
    </recommendedName>
</protein>
<evidence type="ECO:0008006" key="4">
    <source>
        <dbReference type="Google" id="ProtNLM"/>
    </source>
</evidence>
<feature type="transmembrane region" description="Helical" evidence="1">
    <location>
        <begin position="12"/>
        <end position="35"/>
    </location>
</feature>
<dbReference type="PANTHER" id="PTHR34262:SF1">
    <property type="entry name" value="TRANSMEMBRANE PROTEIN 220"/>
    <property type="match status" value="1"/>
</dbReference>
<gene>
    <name evidence="2" type="primary">TMEM220</name>
</gene>
<reference evidence="2" key="3">
    <citation type="submission" date="2025-09" db="UniProtKB">
        <authorList>
            <consortium name="Ensembl"/>
        </authorList>
    </citation>
    <scope>IDENTIFICATION</scope>
</reference>
<dbReference type="CTD" id="388335"/>
<feature type="transmembrane region" description="Helical" evidence="1">
    <location>
        <begin position="47"/>
        <end position="66"/>
    </location>
</feature>
<name>A0AAY5L6T3_ESOLU</name>
<evidence type="ECO:0000256" key="1">
    <source>
        <dbReference type="SAM" id="Phobius"/>
    </source>
</evidence>
<keyword evidence="1" id="KW-0472">Membrane</keyword>
<sequence length="172" mass="19842">MGKFTEVEYTKTNFSLIIWRICNVSMSLFFALASYVQINDPDAGLWMVYYAIPACLCVLIGIKPYVTETLLWRRISKLHMLTSMAVVSILGWTLYKERITNIFQQEEGREFSGMMLALVWLLLCHQSGRDSIGALRLFAAVAITVFPFLTWLYFYINKELSTTWPTHCKTAL</sequence>
<proteinExistence type="predicted"/>
<dbReference type="GeneID" id="105022939"/>
<dbReference type="RefSeq" id="XP_010890024.1">
    <property type="nucleotide sequence ID" value="XM_010891722.3"/>
</dbReference>
<dbReference type="AlphaFoldDB" id="A0AAY5L6T3"/>
<dbReference type="Pfam" id="PF15071">
    <property type="entry name" value="TMEM220"/>
    <property type="match status" value="1"/>
</dbReference>
<organism evidence="2 3">
    <name type="scientific">Esox lucius</name>
    <name type="common">Northern pike</name>
    <dbReference type="NCBI Taxonomy" id="8010"/>
    <lineage>
        <taxon>Eukaryota</taxon>
        <taxon>Metazoa</taxon>
        <taxon>Chordata</taxon>
        <taxon>Craniata</taxon>
        <taxon>Vertebrata</taxon>
        <taxon>Euteleostomi</taxon>
        <taxon>Actinopterygii</taxon>
        <taxon>Neopterygii</taxon>
        <taxon>Teleostei</taxon>
        <taxon>Protacanthopterygii</taxon>
        <taxon>Esociformes</taxon>
        <taxon>Esocidae</taxon>
        <taxon>Esox</taxon>
    </lineage>
</organism>
<reference evidence="2 3" key="1">
    <citation type="submission" date="2020-02" db="EMBL/GenBank/DDBJ databases">
        <title>Esox lucius (northern pike) genome, fEsoLuc1, primary haplotype.</title>
        <authorList>
            <person name="Myers G."/>
            <person name="Karagic N."/>
            <person name="Meyer A."/>
            <person name="Pippel M."/>
            <person name="Reichard M."/>
            <person name="Winkler S."/>
            <person name="Tracey A."/>
            <person name="Sims Y."/>
            <person name="Howe K."/>
            <person name="Rhie A."/>
            <person name="Formenti G."/>
            <person name="Durbin R."/>
            <person name="Fedrigo O."/>
            <person name="Jarvis E.D."/>
        </authorList>
    </citation>
    <scope>NUCLEOTIDE SEQUENCE [LARGE SCALE GENOMIC DNA]</scope>
</reference>
<dbReference type="GeneTree" id="ENSGT00940000168279"/>
<keyword evidence="1" id="KW-1133">Transmembrane helix</keyword>
<dbReference type="Proteomes" id="UP000265140">
    <property type="component" value="Chromosome 11"/>
</dbReference>
<evidence type="ECO:0000313" key="3">
    <source>
        <dbReference type="Proteomes" id="UP000265140"/>
    </source>
</evidence>
<dbReference type="InterPro" id="IPR029377">
    <property type="entry name" value="TMEM220"/>
</dbReference>
<keyword evidence="1" id="KW-0812">Transmembrane</keyword>
<feature type="transmembrane region" description="Helical" evidence="1">
    <location>
        <begin position="137"/>
        <end position="156"/>
    </location>
</feature>